<dbReference type="PANTHER" id="PTHR36919:SF2">
    <property type="entry name" value="BLL6627 PROTEIN"/>
    <property type="match status" value="1"/>
</dbReference>
<dbReference type="Proteomes" id="UP001310022">
    <property type="component" value="Unassembled WGS sequence"/>
</dbReference>
<reference evidence="2 3" key="1">
    <citation type="submission" date="2021-12" db="EMBL/GenBank/DDBJ databases">
        <title>Genome sequencing of bacteria with rrn-lacking chromosome and rrn-plasmid.</title>
        <authorList>
            <person name="Anda M."/>
            <person name="Iwasaki W."/>
        </authorList>
    </citation>
    <scope>NUCLEOTIDE SEQUENCE [LARGE SCALE GENOMIC DNA]</scope>
    <source>
        <strain evidence="2 3">NBRC 15940</strain>
    </source>
</reference>
<dbReference type="EMBL" id="BQKE01000002">
    <property type="protein sequence ID" value="GJM62806.1"/>
    <property type="molecule type" value="Genomic_DNA"/>
</dbReference>
<keyword evidence="3" id="KW-1185">Reference proteome</keyword>
<evidence type="ECO:0000259" key="1">
    <source>
        <dbReference type="Pfam" id="PF09917"/>
    </source>
</evidence>
<dbReference type="InterPro" id="IPR019223">
    <property type="entry name" value="DUF2147"/>
</dbReference>
<proteinExistence type="predicted"/>
<dbReference type="Gene3D" id="2.40.128.520">
    <property type="match status" value="1"/>
</dbReference>
<organism evidence="2 3">
    <name type="scientific">Persicobacter diffluens</name>
    <dbReference type="NCBI Taxonomy" id="981"/>
    <lineage>
        <taxon>Bacteria</taxon>
        <taxon>Pseudomonadati</taxon>
        <taxon>Bacteroidota</taxon>
        <taxon>Cytophagia</taxon>
        <taxon>Cytophagales</taxon>
        <taxon>Persicobacteraceae</taxon>
        <taxon>Persicobacter</taxon>
    </lineage>
</organism>
<dbReference type="AlphaFoldDB" id="A0AAN4W144"/>
<evidence type="ECO:0000313" key="3">
    <source>
        <dbReference type="Proteomes" id="UP001310022"/>
    </source>
</evidence>
<dbReference type="PANTHER" id="PTHR36919">
    <property type="entry name" value="BLR1215 PROTEIN"/>
    <property type="match status" value="1"/>
</dbReference>
<protein>
    <recommendedName>
        <fullName evidence="1">DUF2147 domain-containing protein</fullName>
    </recommendedName>
</protein>
<sequence length="129" mass="15083">MQLKAQKADDIIGVWITEESKVEVYKQGQVYYAKTIEMDAPFDKEGKMKTDIHNRDEKLQKRPLVGLTFLSGFLFKNGEWVNGIIYNPRDGRKYRGKIELNEKGNFELTGYWGLFSKTVEWMPQQAENK</sequence>
<accession>A0AAN4W144</accession>
<comment type="caution">
    <text evidence="2">The sequence shown here is derived from an EMBL/GenBank/DDBJ whole genome shotgun (WGS) entry which is preliminary data.</text>
</comment>
<feature type="domain" description="DUF2147" evidence="1">
    <location>
        <begin position="13"/>
        <end position="121"/>
    </location>
</feature>
<name>A0AAN4W144_9BACT</name>
<dbReference type="Pfam" id="PF09917">
    <property type="entry name" value="DUF2147"/>
    <property type="match status" value="1"/>
</dbReference>
<gene>
    <name evidence="2" type="ORF">PEDI_33580</name>
</gene>
<evidence type="ECO:0000313" key="2">
    <source>
        <dbReference type="EMBL" id="GJM62806.1"/>
    </source>
</evidence>